<keyword evidence="6 8" id="KW-0658">Purine biosynthesis</keyword>
<dbReference type="GO" id="GO:0051536">
    <property type="term" value="F:iron-sulfur cluster binding"/>
    <property type="evidence" value="ECO:0007669"/>
    <property type="project" value="UniProtKB-KW"/>
</dbReference>
<comment type="pathway">
    <text evidence="1 8">Purine metabolism; IMP biosynthesis via de novo pathway; N(1)-(5-phospho-D-ribosyl)glycinamide from 5-phospho-alpha-D-ribose 1-diphosphate: step 1/2.</text>
</comment>
<dbReference type="InterPro" id="IPR029055">
    <property type="entry name" value="Ntn_hydrolases_N"/>
</dbReference>
<dbReference type="STRING" id="1618446.UV61_C0011G0002"/>
<dbReference type="GO" id="GO:0004044">
    <property type="term" value="F:amidophosphoribosyltransferase activity"/>
    <property type="evidence" value="ECO:0007669"/>
    <property type="project" value="UniProtKB-EC"/>
</dbReference>
<evidence type="ECO:0000256" key="4">
    <source>
        <dbReference type="ARBA" id="ARBA00022676"/>
    </source>
</evidence>
<evidence type="ECO:0000256" key="7">
    <source>
        <dbReference type="ARBA" id="ARBA00022962"/>
    </source>
</evidence>
<dbReference type="InterPro" id="IPR017932">
    <property type="entry name" value="GATase_2_dom"/>
</dbReference>
<dbReference type="InterPro" id="IPR029057">
    <property type="entry name" value="PRTase-like"/>
</dbReference>
<proteinExistence type="inferred from homology"/>
<evidence type="ECO:0000256" key="6">
    <source>
        <dbReference type="ARBA" id="ARBA00022755"/>
    </source>
</evidence>
<keyword evidence="10" id="KW-0479">Metal-binding</keyword>
<feature type="binding site" evidence="11">
    <location>
        <position position="482"/>
    </location>
    <ligand>
        <name>[4Fe-4S] cluster</name>
        <dbReference type="ChEBI" id="CHEBI:49883"/>
    </ligand>
</feature>
<evidence type="ECO:0000256" key="3">
    <source>
        <dbReference type="ARBA" id="ARBA00011941"/>
    </source>
</evidence>
<sequence length="498" mass="54697">MGKITEKCGIVGVFTPDFVNQLPLALTAASGVQHRGMQGAGIVFKPKTGIVKHTDKGLLQDVFTPKIIKKLTQKSKWTLVHCRYGTSGDYASENLQPITIGKTNDTLAIIHNGEFAGVEKLKKRLGGKLPVGASDTYLFAKLLSQTPGVSWDEKIISACAQMYGAFSLIMGVGESLYAIRDPWGIRPLAIGQLPGGGWLVASETHAFDKVHVRVKREINKGEILKIDNRGLTRLKKGTSGKGNFCDFEWAYFSRPNSLFPTYQTADEGTRPDKWLSVTEFRERCGVTLAREHPIKKATFVVGVPDSGIHIAIGFARTLGLSYRQVIIRDHFDRNGNQRLFMKDDDLTRIKSKVLGKISFVPDPRIWKNAIVVLGDDSIVRGNVAQQVTKAVFAQGAKEVHWIVGFPPVMHPCHLGVSMRTQAELIAPQFASNPVSIARAIGATSVNYISPKGFLQAKFGNKKLLHPKDERDLFLFNGGCGGCLTGRYPVAKDGTVYKH</sequence>
<keyword evidence="11" id="KW-0411">Iron-sulfur</keyword>
<evidence type="ECO:0000256" key="5">
    <source>
        <dbReference type="ARBA" id="ARBA00022679"/>
    </source>
</evidence>
<feature type="active site" description="Nucleophile" evidence="9">
    <location>
        <position position="8"/>
    </location>
</feature>
<keyword evidence="5 8" id="KW-0808">Transferase</keyword>
<evidence type="ECO:0000256" key="9">
    <source>
        <dbReference type="PIRSR" id="PIRSR000485-1"/>
    </source>
</evidence>
<reference evidence="13 14" key="1">
    <citation type="journal article" date="2015" name="Nature">
        <title>rRNA introns, odd ribosomes, and small enigmatic genomes across a large radiation of phyla.</title>
        <authorList>
            <person name="Brown C.T."/>
            <person name="Hug L.A."/>
            <person name="Thomas B.C."/>
            <person name="Sharon I."/>
            <person name="Castelle C.J."/>
            <person name="Singh A."/>
            <person name="Wilkins M.J."/>
            <person name="Williams K.H."/>
            <person name="Banfield J.F."/>
        </authorList>
    </citation>
    <scope>NUCLEOTIDE SEQUENCE [LARGE SCALE GENOMIC DNA]</scope>
</reference>
<keyword evidence="11" id="KW-0408">Iron</keyword>
<dbReference type="SUPFAM" id="SSF56235">
    <property type="entry name" value="N-terminal nucleophile aminohydrolases (Ntn hydrolases)"/>
    <property type="match status" value="1"/>
</dbReference>
<dbReference type="GO" id="GO:0006189">
    <property type="term" value="P:'de novo' IMP biosynthetic process"/>
    <property type="evidence" value="ECO:0007669"/>
    <property type="project" value="UniProtKB-UniPathway"/>
</dbReference>
<feature type="binding site" evidence="10">
    <location>
        <position position="375"/>
    </location>
    <ligand>
        <name>Mg(2+)</name>
        <dbReference type="ChEBI" id="CHEBI:18420"/>
    </ligand>
</feature>
<name>A0A0G1CLH3_9BACT</name>
<evidence type="ECO:0000256" key="1">
    <source>
        <dbReference type="ARBA" id="ARBA00005209"/>
    </source>
</evidence>
<evidence type="ECO:0000256" key="8">
    <source>
        <dbReference type="PIRNR" id="PIRNR000485"/>
    </source>
</evidence>
<evidence type="ECO:0000259" key="12">
    <source>
        <dbReference type="PROSITE" id="PS51278"/>
    </source>
</evidence>
<accession>A0A0G1CLH3</accession>
<keyword evidence="4 8" id="KW-0328">Glycosyltransferase</keyword>
<dbReference type="GO" id="GO:0009113">
    <property type="term" value="P:purine nucleobase biosynthetic process"/>
    <property type="evidence" value="ECO:0007669"/>
    <property type="project" value="InterPro"/>
</dbReference>
<dbReference type="PATRIC" id="fig|1618446.3.peg.1150"/>
<dbReference type="InterPro" id="IPR000836">
    <property type="entry name" value="PRTase_dom"/>
</dbReference>
<feature type="binding site" evidence="10">
    <location>
        <position position="376"/>
    </location>
    <ligand>
        <name>Mg(2+)</name>
        <dbReference type="ChEBI" id="CHEBI:18420"/>
    </ligand>
</feature>
<dbReference type="PANTHER" id="PTHR11907">
    <property type="entry name" value="AMIDOPHOSPHORIBOSYLTRANSFERASE"/>
    <property type="match status" value="1"/>
</dbReference>
<gene>
    <name evidence="13" type="ORF">UV61_C0011G0002</name>
</gene>
<feature type="binding site" evidence="11">
    <location>
        <position position="412"/>
    </location>
    <ligand>
        <name>[4Fe-4S] cluster</name>
        <dbReference type="ChEBI" id="CHEBI:49883"/>
    </ligand>
</feature>
<feature type="binding site" evidence="11">
    <location>
        <position position="479"/>
    </location>
    <ligand>
        <name>[4Fe-4S] cluster</name>
        <dbReference type="ChEBI" id="CHEBI:49883"/>
    </ligand>
</feature>
<feature type="domain" description="Glutamine amidotransferase type-2" evidence="12">
    <location>
        <begin position="8"/>
        <end position="229"/>
    </location>
</feature>
<dbReference type="Gene3D" id="3.60.20.10">
    <property type="entry name" value="Glutamine Phosphoribosylpyrophosphate, subunit 1, domain 1"/>
    <property type="match status" value="1"/>
</dbReference>
<feature type="binding site" evidence="11">
    <location>
        <position position="245"/>
    </location>
    <ligand>
        <name>[4Fe-4S] cluster</name>
        <dbReference type="ChEBI" id="CHEBI:49883"/>
    </ligand>
</feature>
<dbReference type="CDD" id="cd06223">
    <property type="entry name" value="PRTases_typeI"/>
    <property type="match status" value="1"/>
</dbReference>
<evidence type="ECO:0000256" key="10">
    <source>
        <dbReference type="PIRSR" id="PIRSR000485-2"/>
    </source>
</evidence>
<dbReference type="Pfam" id="PF13537">
    <property type="entry name" value="GATase_7"/>
    <property type="match status" value="1"/>
</dbReference>
<dbReference type="Gene3D" id="3.40.50.2020">
    <property type="match status" value="1"/>
</dbReference>
<dbReference type="GO" id="GO:0046872">
    <property type="term" value="F:metal ion binding"/>
    <property type="evidence" value="ECO:0007669"/>
    <property type="project" value="UniProtKB-KW"/>
</dbReference>
<dbReference type="SUPFAM" id="SSF53271">
    <property type="entry name" value="PRTase-like"/>
    <property type="match status" value="1"/>
</dbReference>
<comment type="cofactor">
    <cofactor evidence="11">
        <name>[4Fe-4S] cluster</name>
        <dbReference type="ChEBI" id="CHEBI:49883"/>
    </cofactor>
    <text evidence="11">Binds 1 [4Fe-4S] cluster per subunit.</text>
</comment>
<dbReference type="PROSITE" id="PS51278">
    <property type="entry name" value="GATASE_TYPE_2"/>
    <property type="match status" value="1"/>
</dbReference>
<evidence type="ECO:0000313" key="13">
    <source>
        <dbReference type="EMBL" id="KKS86354.1"/>
    </source>
</evidence>
<dbReference type="EMBL" id="LCFD01000011">
    <property type="protein sequence ID" value="KKS86354.1"/>
    <property type="molecule type" value="Genomic_DNA"/>
</dbReference>
<comment type="cofactor">
    <cofactor evidence="10">
        <name>Mg(2+)</name>
        <dbReference type="ChEBI" id="CHEBI:18420"/>
    </cofactor>
    <text evidence="10">Binds 1 Mg(2+) ion per subunit.</text>
</comment>
<dbReference type="PIRSF" id="PIRSF000485">
    <property type="entry name" value="Amd_phspho_trans"/>
    <property type="match status" value="1"/>
</dbReference>
<feature type="binding site" evidence="10">
    <location>
        <position position="306"/>
    </location>
    <ligand>
        <name>Mg(2+)</name>
        <dbReference type="ChEBI" id="CHEBI:18420"/>
    </ligand>
</feature>
<evidence type="ECO:0000256" key="11">
    <source>
        <dbReference type="PIRSR" id="PIRSR000485-3"/>
    </source>
</evidence>
<dbReference type="Proteomes" id="UP000034050">
    <property type="component" value="Unassembled WGS sequence"/>
</dbReference>
<dbReference type="EC" id="2.4.2.14" evidence="3 8"/>
<evidence type="ECO:0000256" key="2">
    <source>
        <dbReference type="ARBA" id="ARBA00010138"/>
    </source>
</evidence>
<protein>
    <recommendedName>
        <fullName evidence="3 8">Amidophosphoribosyltransferase</fullName>
        <shortName evidence="8">ATase</shortName>
        <ecNumber evidence="3 8">2.4.2.14</ecNumber>
    </recommendedName>
    <alternativeName>
        <fullName evidence="8">Glutamine phosphoribosylpyrophosphate amidotransferase</fullName>
    </alternativeName>
</protein>
<organism evidence="13 14">
    <name type="scientific">Candidatus Gottesmanbacteria bacterium GW2011_GWB1_43_11</name>
    <dbReference type="NCBI Taxonomy" id="1618446"/>
    <lineage>
        <taxon>Bacteria</taxon>
        <taxon>Candidatus Gottesmaniibacteriota</taxon>
    </lineage>
</organism>
<dbReference type="UniPathway" id="UPA00074">
    <property type="reaction ID" value="UER00124"/>
</dbReference>
<comment type="caution">
    <text evidence="13">The sequence shown here is derived from an EMBL/GenBank/DDBJ whole genome shotgun (WGS) entry which is preliminary data.</text>
</comment>
<dbReference type="InterPro" id="IPR005854">
    <property type="entry name" value="PurF"/>
</dbReference>
<dbReference type="AlphaFoldDB" id="A0A0G1CLH3"/>
<comment type="similarity">
    <text evidence="2 8">In the C-terminal section; belongs to the purine/pyrimidine phosphoribosyltransferase family.</text>
</comment>
<keyword evidence="10" id="KW-0460">Magnesium</keyword>
<comment type="catalytic activity">
    <reaction evidence="8">
        <text>5-phospho-beta-D-ribosylamine + L-glutamate + diphosphate = 5-phospho-alpha-D-ribose 1-diphosphate + L-glutamine + H2O</text>
        <dbReference type="Rhea" id="RHEA:14905"/>
        <dbReference type="ChEBI" id="CHEBI:15377"/>
        <dbReference type="ChEBI" id="CHEBI:29985"/>
        <dbReference type="ChEBI" id="CHEBI:33019"/>
        <dbReference type="ChEBI" id="CHEBI:58017"/>
        <dbReference type="ChEBI" id="CHEBI:58359"/>
        <dbReference type="ChEBI" id="CHEBI:58681"/>
        <dbReference type="EC" id="2.4.2.14"/>
    </reaction>
</comment>
<keyword evidence="7" id="KW-0315">Glutamine amidotransferase</keyword>
<evidence type="ECO:0000313" key="14">
    <source>
        <dbReference type="Proteomes" id="UP000034050"/>
    </source>
</evidence>